<accession>A0A6J7TE03</accession>
<dbReference type="AlphaFoldDB" id="A0A6J7TE03"/>
<evidence type="ECO:0000313" key="3">
    <source>
        <dbReference type="EMBL" id="CAB5052109.1"/>
    </source>
</evidence>
<reference evidence="3" key="1">
    <citation type="submission" date="2020-05" db="EMBL/GenBank/DDBJ databases">
        <authorList>
            <person name="Chiriac C."/>
            <person name="Salcher M."/>
            <person name="Ghai R."/>
            <person name="Kavagutti S V."/>
        </authorList>
    </citation>
    <scope>NUCLEOTIDE SEQUENCE</scope>
</reference>
<sequence>MLFLVTPRKSALTKLAFDSPTRFRATSTVAATAA</sequence>
<name>A0A6J7TE03_9ZZZZ</name>
<gene>
    <name evidence="1" type="ORF">UFOPK2837_00124</name>
    <name evidence="2" type="ORF">UFOPK4065_00207</name>
    <name evidence="3" type="ORF">UFOPK4319_00129</name>
</gene>
<organism evidence="3">
    <name type="scientific">freshwater metagenome</name>
    <dbReference type="NCBI Taxonomy" id="449393"/>
    <lineage>
        <taxon>unclassified sequences</taxon>
        <taxon>metagenomes</taxon>
        <taxon>ecological metagenomes</taxon>
    </lineage>
</organism>
<evidence type="ECO:0000313" key="2">
    <source>
        <dbReference type="EMBL" id="CAB5000086.1"/>
    </source>
</evidence>
<protein>
    <submittedName>
        <fullName evidence="3">Unannotated protein</fullName>
    </submittedName>
</protein>
<evidence type="ECO:0000313" key="1">
    <source>
        <dbReference type="EMBL" id="CAB4743120.1"/>
    </source>
</evidence>
<proteinExistence type="predicted"/>
<dbReference type="EMBL" id="CAFBQN010000003">
    <property type="protein sequence ID" value="CAB5052109.1"/>
    <property type="molecule type" value="Genomic_DNA"/>
</dbReference>
<dbReference type="EMBL" id="CAEZZF010000004">
    <property type="protein sequence ID" value="CAB4743120.1"/>
    <property type="molecule type" value="Genomic_DNA"/>
</dbReference>
<dbReference type="EMBL" id="CAFBPE010000007">
    <property type="protein sequence ID" value="CAB5000086.1"/>
    <property type="molecule type" value="Genomic_DNA"/>
</dbReference>